<evidence type="ECO:0000313" key="1">
    <source>
        <dbReference type="EMBL" id="KAI0041897.1"/>
    </source>
</evidence>
<sequence length="187" mass="22157">MPPAKKSNPQHKMVLTTNSLRNTTISVDDDAIYYEIVTRFWHPNLTKIFKLEKELREMVLVAEIERPPKGMAKVRFGGEHGEWINEDEFLRWDSRTRGGTFTGGEGVEYRWKSHRRRLQLVRADDEEKVPLVKYHTFRRHFLVFRMARRAWLEVKPEATNAMERLIASYLLVERKRRDSSGLIPLFS</sequence>
<dbReference type="EMBL" id="MU276095">
    <property type="protein sequence ID" value="KAI0041897.1"/>
    <property type="molecule type" value="Genomic_DNA"/>
</dbReference>
<dbReference type="Proteomes" id="UP000814033">
    <property type="component" value="Unassembled WGS sequence"/>
</dbReference>
<reference evidence="1" key="1">
    <citation type="submission" date="2021-02" db="EMBL/GenBank/DDBJ databases">
        <authorList>
            <consortium name="DOE Joint Genome Institute"/>
            <person name="Ahrendt S."/>
            <person name="Looney B.P."/>
            <person name="Miyauchi S."/>
            <person name="Morin E."/>
            <person name="Drula E."/>
            <person name="Courty P.E."/>
            <person name="Chicoki N."/>
            <person name="Fauchery L."/>
            <person name="Kohler A."/>
            <person name="Kuo A."/>
            <person name="Labutti K."/>
            <person name="Pangilinan J."/>
            <person name="Lipzen A."/>
            <person name="Riley R."/>
            <person name="Andreopoulos W."/>
            <person name="He G."/>
            <person name="Johnson J."/>
            <person name="Barry K.W."/>
            <person name="Grigoriev I.V."/>
            <person name="Nagy L."/>
            <person name="Hibbett D."/>
            <person name="Henrissat B."/>
            <person name="Matheny P.B."/>
            <person name="Labbe J."/>
            <person name="Martin F."/>
        </authorList>
    </citation>
    <scope>NUCLEOTIDE SEQUENCE</scope>
    <source>
        <strain evidence="1">FP105234-sp</strain>
    </source>
</reference>
<proteinExistence type="predicted"/>
<reference evidence="1" key="2">
    <citation type="journal article" date="2022" name="New Phytol.">
        <title>Evolutionary transition to the ectomycorrhizal habit in the genomes of a hyperdiverse lineage of mushroom-forming fungi.</title>
        <authorList>
            <person name="Looney B."/>
            <person name="Miyauchi S."/>
            <person name="Morin E."/>
            <person name="Drula E."/>
            <person name="Courty P.E."/>
            <person name="Kohler A."/>
            <person name="Kuo A."/>
            <person name="LaButti K."/>
            <person name="Pangilinan J."/>
            <person name="Lipzen A."/>
            <person name="Riley R."/>
            <person name="Andreopoulos W."/>
            <person name="He G."/>
            <person name="Johnson J."/>
            <person name="Nolan M."/>
            <person name="Tritt A."/>
            <person name="Barry K.W."/>
            <person name="Grigoriev I.V."/>
            <person name="Nagy L.G."/>
            <person name="Hibbett D."/>
            <person name="Henrissat B."/>
            <person name="Matheny P.B."/>
            <person name="Labbe J."/>
            <person name="Martin F.M."/>
        </authorList>
    </citation>
    <scope>NUCLEOTIDE SEQUENCE</scope>
    <source>
        <strain evidence="1">FP105234-sp</strain>
    </source>
</reference>
<name>A0ACB8RDD4_9AGAM</name>
<keyword evidence="2" id="KW-1185">Reference proteome</keyword>
<protein>
    <submittedName>
        <fullName evidence="1">Uncharacterized protein</fullName>
    </submittedName>
</protein>
<accession>A0ACB8RDD4</accession>
<evidence type="ECO:0000313" key="2">
    <source>
        <dbReference type="Proteomes" id="UP000814033"/>
    </source>
</evidence>
<gene>
    <name evidence="1" type="ORF">FA95DRAFT_1639450</name>
</gene>
<organism evidence="1 2">
    <name type="scientific">Auriscalpium vulgare</name>
    <dbReference type="NCBI Taxonomy" id="40419"/>
    <lineage>
        <taxon>Eukaryota</taxon>
        <taxon>Fungi</taxon>
        <taxon>Dikarya</taxon>
        <taxon>Basidiomycota</taxon>
        <taxon>Agaricomycotina</taxon>
        <taxon>Agaricomycetes</taxon>
        <taxon>Russulales</taxon>
        <taxon>Auriscalpiaceae</taxon>
        <taxon>Auriscalpium</taxon>
    </lineage>
</organism>
<comment type="caution">
    <text evidence="1">The sequence shown here is derived from an EMBL/GenBank/DDBJ whole genome shotgun (WGS) entry which is preliminary data.</text>
</comment>